<proteinExistence type="predicted"/>
<protein>
    <submittedName>
        <fullName evidence="1">Uncharacterized protein</fullName>
    </submittedName>
</protein>
<evidence type="ECO:0000313" key="2">
    <source>
        <dbReference type="Proteomes" id="UP000441080"/>
    </source>
</evidence>
<reference evidence="1 2" key="1">
    <citation type="submission" date="2019-02" db="EMBL/GenBank/DDBJ databases">
        <title>Draft genome sequence of Arthrospira platensis NIES-3807.</title>
        <authorList>
            <person name="Yamaguchi H."/>
            <person name="Suzuki S."/>
            <person name="Kawachi M."/>
        </authorList>
    </citation>
    <scope>NUCLEOTIDE SEQUENCE [LARGE SCALE GENOMIC DNA]</scope>
    <source>
        <strain evidence="1 2">NIES-3807</strain>
    </source>
</reference>
<dbReference type="RefSeq" id="WP_159297270.1">
    <property type="nucleotide sequence ID" value="NZ_BJCK01000026.1"/>
</dbReference>
<gene>
    <name evidence="1" type="ORF">NIES3807_19680</name>
</gene>
<sequence length="116" mass="12629">MAEISLTPEELLAGAAITFDVVIPLSVLRPGQTEATLESPPLVQMRPLTIGTFQLIMKAAKQDAGLIPLLMIKESLVQPSLSLEQIKRMHLGLVNFLVIQIREISGLTEKKSPLTS</sequence>
<organism evidence="1 2">
    <name type="scientific">Microcystis aeruginosa NIES-3807</name>
    <dbReference type="NCBI Taxonomy" id="2517785"/>
    <lineage>
        <taxon>Bacteria</taxon>
        <taxon>Bacillati</taxon>
        <taxon>Cyanobacteriota</taxon>
        <taxon>Cyanophyceae</taxon>
        <taxon>Oscillatoriophycideae</taxon>
        <taxon>Chroococcales</taxon>
        <taxon>Microcystaceae</taxon>
        <taxon>Microcystis</taxon>
    </lineage>
</organism>
<dbReference type="Proteomes" id="UP000441080">
    <property type="component" value="Unassembled WGS sequence"/>
</dbReference>
<accession>A0AAD3B057</accession>
<evidence type="ECO:0000313" key="1">
    <source>
        <dbReference type="EMBL" id="GCL58798.1"/>
    </source>
</evidence>
<dbReference type="EMBL" id="BJCK01000026">
    <property type="protein sequence ID" value="GCL58798.1"/>
    <property type="molecule type" value="Genomic_DNA"/>
</dbReference>
<comment type="caution">
    <text evidence="1">The sequence shown here is derived from an EMBL/GenBank/DDBJ whole genome shotgun (WGS) entry which is preliminary data.</text>
</comment>
<dbReference type="AlphaFoldDB" id="A0AAD3B057"/>
<name>A0AAD3B057_MICAE</name>